<dbReference type="PANTHER" id="PTHR30204:SF69">
    <property type="entry name" value="MERR-FAMILY TRANSCRIPTIONAL REGULATOR"/>
    <property type="match status" value="1"/>
</dbReference>
<dbReference type="PROSITE" id="PS50937">
    <property type="entry name" value="HTH_MERR_2"/>
    <property type="match status" value="2"/>
</dbReference>
<organism evidence="6 7">
    <name type="scientific">Pseudonocardia petroleophila</name>
    <dbReference type="NCBI Taxonomy" id="37331"/>
    <lineage>
        <taxon>Bacteria</taxon>
        <taxon>Bacillati</taxon>
        <taxon>Actinomycetota</taxon>
        <taxon>Actinomycetes</taxon>
        <taxon>Pseudonocardiales</taxon>
        <taxon>Pseudonocardiaceae</taxon>
        <taxon>Pseudonocardia</taxon>
    </lineage>
</organism>
<dbReference type="SMART" id="SM00422">
    <property type="entry name" value="HTH_MERR"/>
    <property type="match status" value="2"/>
</dbReference>
<dbReference type="Pfam" id="PF13411">
    <property type="entry name" value="MerR_1"/>
    <property type="match status" value="1"/>
</dbReference>
<dbReference type="SUPFAM" id="SSF46955">
    <property type="entry name" value="Putative DNA-binding domain"/>
    <property type="match status" value="2"/>
</dbReference>
<dbReference type="InterPro" id="IPR009061">
    <property type="entry name" value="DNA-bd_dom_put_sf"/>
</dbReference>
<reference evidence="6 7" key="1">
    <citation type="submission" date="2020-08" db="EMBL/GenBank/DDBJ databases">
        <authorList>
            <person name="Mo P."/>
        </authorList>
    </citation>
    <scope>NUCLEOTIDE SEQUENCE [LARGE SCALE GENOMIC DNA]</scope>
    <source>
        <strain evidence="6 7">CGMCC 4.1532</strain>
    </source>
</reference>
<dbReference type="InterPro" id="IPR047057">
    <property type="entry name" value="MerR_fam"/>
</dbReference>
<name>A0A7G7MHM9_9PSEU</name>
<proteinExistence type="predicted"/>
<keyword evidence="4" id="KW-0804">Transcription</keyword>
<sequence length="243" mass="26146">MRPPRLRPVDLAREHGLSTQAVRNYEEASILPPADRTAHGYRVYGQRHVLALRAFVALVPAHGHATAAAVLRAVHRDDVDAALGLLDASHAELSADRATLEAVDAAVRDPGVHDPAPAAASAIGPLARRLGVHPATVRAWERAGIVTPRRDPRTGYRVYSAVDVRDAHLAHQLRRGGYPLERIAVVVARVRAAGGVAALEATLDDWHARLRRRGLAMLGAAAALHTYLVTPVIDGEPGRHLDR</sequence>
<accession>A0A7G7MHM9</accession>
<dbReference type="PANTHER" id="PTHR30204">
    <property type="entry name" value="REDOX-CYCLING DRUG-SENSING TRANSCRIPTIONAL ACTIVATOR SOXR"/>
    <property type="match status" value="1"/>
</dbReference>
<dbReference type="EMBL" id="CP060131">
    <property type="protein sequence ID" value="QNG52290.1"/>
    <property type="molecule type" value="Genomic_DNA"/>
</dbReference>
<keyword evidence="7" id="KW-1185">Reference proteome</keyword>
<dbReference type="PROSITE" id="PS00552">
    <property type="entry name" value="HTH_MERR_1"/>
    <property type="match status" value="1"/>
</dbReference>
<evidence type="ECO:0000256" key="4">
    <source>
        <dbReference type="ARBA" id="ARBA00023163"/>
    </source>
</evidence>
<dbReference type="RefSeq" id="WP_185719040.1">
    <property type="nucleotide sequence ID" value="NZ_BAAAWI010000001.1"/>
</dbReference>
<dbReference type="KEGG" id="ppel:H6H00_30355"/>
<dbReference type="GO" id="GO:0003700">
    <property type="term" value="F:DNA-binding transcription factor activity"/>
    <property type="evidence" value="ECO:0007669"/>
    <property type="project" value="InterPro"/>
</dbReference>
<evidence type="ECO:0000256" key="2">
    <source>
        <dbReference type="ARBA" id="ARBA00023015"/>
    </source>
</evidence>
<dbReference type="Proteomes" id="UP000515728">
    <property type="component" value="Chromosome"/>
</dbReference>
<keyword evidence="2" id="KW-0805">Transcription regulation</keyword>
<dbReference type="AlphaFoldDB" id="A0A7G7MHM9"/>
<dbReference type="Pfam" id="PF00376">
    <property type="entry name" value="MerR"/>
    <property type="match status" value="1"/>
</dbReference>
<evidence type="ECO:0000313" key="6">
    <source>
        <dbReference type="EMBL" id="QNG52290.1"/>
    </source>
</evidence>
<feature type="domain" description="HTH merR-type" evidence="5">
    <location>
        <begin position="123"/>
        <end position="189"/>
    </location>
</feature>
<feature type="domain" description="HTH merR-type" evidence="5">
    <location>
        <begin position="11"/>
        <end position="53"/>
    </location>
</feature>
<evidence type="ECO:0000256" key="1">
    <source>
        <dbReference type="ARBA" id="ARBA00022491"/>
    </source>
</evidence>
<evidence type="ECO:0000259" key="5">
    <source>
        <dbReference type="PROSITE" id="PS50937"/>
    </source>
</evidence>
<keyword evidence="3" id="KW-0238">DNA-binding</keyword>
<gene>
    <name evidence="6" type="ORF">H6H00_30355</name>
</gene>
<dbReference type="Gene3D" id="1.10.1660.10">
    <property type="match status" value="2"/>
</dbReference>
<dbReference type="InterPro" id="IPR000551">
    <property type="entry name" value="MerR-type_HTH_dom"/>
</dbReference>
<dbReference type="GO" id="GO:0003677">
    <property type="term" value="F:DNA binding"/>
    <property type="evidence" value="ECO:0007669"/>
    <property type="project" value="UniProtKB-KW"/>
</dbReference>
<keyword evidence="1" id="KW-0678">Repressor</keyword>
<protein>
    <submittedName>
        <fullName evidence="6">MerR family transcriptional regulator</fullName>
    </submittedName>
</protein>
<evidence type="ECO:0000256" key="3">
    <source>
        <dbReference type="ARBA" id="ARBA00023125"/>
    </source>
</evidence>
<evidence type="ECO:0000313" key="7">
    <source>
        <dbReference type="Proteomes" id="UP000515728"/>
    </source>
</evidence>